<dbReference type="Pfam" id="PF06275">
    <property type="entry name" value="DUF1031"/>
    <property type="match status" value="1"/>
</dbReference>
<proteinExistence type="predicted"/>
<dbReference type="InterPro" id="IPR009376">
    <property type="entry name" value="DUF1031"/>
</dbReference>
<dbReference type="EMBL" id="WWDJ01000012">
    <property type="protein sequence ID" value="NEX54574.1"/>
    <property type="molecule type" value="Genomic_DNA"/>
</dbReference>
<reference evidence="1 2" key="1">
    <citation type="submission" date="2019-12" db="EMBL/GenBank/DDBJ databases">
        <title>Draft Genome Sequences of L. lactis strains MS22333, MS22334, MS22336, and MS22337, Isolated from Spontaneous Fermented Camel Milk in Ethiopia.</title>
        <authorList>
            <person name="Bragason E."/>
            <person name="Hansen E.B."/>
            <person name="Guya M.E."/>
            <person name="Berhe T."/>
        </authorList>
    </citation>
    <scope>NUCLEOTIDE SEQUENCE [LARGE SCALE GENOMIC DNA]</scope>
    <source>
        <strain evidence="1 2">MS22336</strain>
    </source>
</reference>
<evidence type="ECO:0000313" key="1">
    <source>
        <dbReference type="EMBL" id="NEX54574.1"/>
    </source>
</evidence>
<name>A0A6M0M506_9LACT</name>
<sequence length="89" mass="10478">MTAFRIIPTVKLFNLAKKKRYDGYGSNSVYITVRTKRSHELIEIYRDIKSVFNNGKDMTWDQLFNLMDIQLFLKEIGYIGKNTGRVQII</sequence>
<comment type="caution">
    <text evidence="1">The sequence shown here is derived from an EMBL/GenBank/DDBJ whole genome shotgun (WGS) entry which is preliminary data.</text>
</comment>
<dbReference type="AlphaFoldDB" id="A0A6M0M506"/>
<accession>A0A6M0M506</accession>
<dbReference type="RefSeq" id="WP_163656854.1">
    <property type="nucleotide sequence ID" value="NZ_WWDH01000039.1"/>
</dbReference>
<gene>
    <name evidence="1" type="ORF">GTP08_02410</name>
</gene>
<dbReference type="Proteomes" id="UP000477402">
    <property type="component" value="Unassembled WGS sequence"/>
</dbReference>
<evidence type="ECO:0000313" key="2">
    <source>
        <dbReference type="Proteomes" id="UP000477402"/>
    </source>
</evidence>
<protein>
    <submittedName>
        <fullName evidence="1">DUF1031 domain-containing protein</fullName>
    </submittedName>
</protein>
<organism evidence="1 2">
    <name type="scientific">Lactococcus lactis</name>
    <dbReference type="NCBI Taxonomy" id="1358"/>
    <lineage>
        <taxon>Bacteria</taxon>
        <taxon>Bacillati</taxon>
        <taxon>Bacillota</taxon>
        <taxon>Bacilli</taxon>
        <taxon>Lactobacillales</taxon>
        <taxon>Streptococcaceae</taxon>
        <taxon>Lactococcus</taxon>
    </lineage>
</organism>